<evidence type="ECO:0000313" key="1">
    <source>
        <dbReference type="EMBL" id="PEA85632.1"/>
    </source>
</evidence>
<organism evidence="1 2">
    <name type="scientific">Bacillus thuringiensis</name>
    <dbReference type="NCBI Taxonomy" id="1428"/>
    <lineage>
        <taxon>Bacteria</taxon>
        <taxon>Bacillati</taxon>
        <taxon>Bacillota</taxon>
        <taxon>Bacilli</taxon>
        <taxon>Bacillales</taxon>
        <taxon>Bacillaceae</taxon>
        <taxon>Bacillus</taxon>
        <taxon>Bacillus cereus group</taxon>
    </lineage>
</organism>
<evidence type="ECO:0000313" key="2">
    <source>
        <dbReference type="Proteomes" id="UP000220702"/>
    </source>
</evidence>
<gene>
    <name evidence="1" type="ORF">CON71_34690</name>
</gene>
<reference evidence="1 2" key="1">
    <citation type="submission" date="2017-09" db="EMBL/GenBank/DDBJ databases">
        <title>Large-scale bioinformatics analysis of Bacillus genomes uncovers conserved roles of natural products in bacterial physiology.</title>
        <authorList>
            <consortium name="Agbiome Team Llc"/>
            <person name="Bleich R.M."/>
            <person name="Grubbs K.J."/>
            <person name="Santa Maria K.C."/>
            <person name="Allen S.E."/>
            <person name="Farag S."/>
            <person name="Shank E.A."/>
            <person name="Bowers A."/>
        </authorList>
    </citation>
    <scope>NUCLEOTIDE SEQUENCE [LARGE SCALE GENOMIC DNA]</scope>
    <source>
        <strain evidence="1 2">AFS089089</strain>
    </source>
</reference>
<dbReference type="EMBL" id="NVNL01000198">
    <property type="protein sequence ID" value="PEA85632.1"/>
    <property type="molecule type" value="Genomic_DNA"/>
</dbReference>
<protein>
    <submittedName>
        <fullName evidence="1">Uncharacterized protein</fullName>
    </submittedName>
</protein>
<dbReference type="Proteomes" id="UP000220702">
    <property type="component" value="Unassembled WGS sequence"/>
</dbReference>
<sequence length="173" mass="19189">DNVHYDIWHEEKVSFDAPSTFYGDIQRRAFTFTVPKNYDIHEHAIVVKVESADGDISKGTAVCVSGIQLVTGRYPSMYEWQAQSAEVYAGTMPIDGLEFGNSHGLIQVAKDRTTFDIGGTLETRFHNNIRAAKGVSIGGNPFQSWGHIHFRDGNLGVGFYVHNANGWHFNALG</sequence>
<feature type="non-terminal residue" evidence="1">
    <location>
        <position position="1"/>
    </location>
</feature>
<name>A0A9X6TG37_BACTU</name>
<proteinExistence type="predicted"/>
<dbReference type="AlphaFoldDB" id="A0A9X6TG37"/>
<comment type="caution">
    <text evidence="1">The sequence shown here is derived from an EMBL/GenBank/DDBJ whole genome shotgun (WGS) entry which is preliminary data.</text>
</comment>
<accession>A0A9X6TG37</accession>